<dbReference type="InterPro" id="IPR027417">
    <property type="entry name" value="P-loop_NTPase"/>
</dbReference>
<accession>A0ABW7YLQ3</accession>
<feature type="domain" description="Thymidylate kinase-like" evidence="1">
    <location>
        <begin position="5"/>
        <end position="145"/>
    </location>
</feature>
<dbReference type="RefSeq" id="WP_397078894.1">
    <property type="nucleotide sequence ID" value="NZ_JBITGY010000001.1"/>
</dbReference>
<organism evidence="2 3">
    <name type="scientific">Nonomuraea typhae</name>
    <dbReference type="NCBI Taxonomy" id="2603600"/>
    <lineage>
        <taxon>Bacteria</taxon>
        <taxon>Bacillati</taxon>
        <taxon>Actinomycetota</taxon>
        <taxon>Actinomycetes</taxon>
        <taxon>Streptosporangiales</taxon>
        <taxon>Streptosporangiaceae</taxon>
        <taxon>Nonomuraea</taxon>
    </lineage>
</organism>
<dbReference type="GO" id="GO:0016301">
    <property type="term" value="F:kinase activity"/>
    <property type="evidence" value="ECO:0007669"/>
    <property type="project" value="UniProtKB-KW"/>
</dbReference>
<evidence type="ECO:0000313" key="3">
    <source>
        <dbReference type="Proteomes" id="UP001612741"/>
    </source>
</evidence>
<comment type="caution">
    <text evidence="2">The sequence shown here is derived from an EMBL/GenBank/DDBJ whole genome shotgun (WGS) entry which is preliminary data.</text>
</comment>
<keyword evidence="2" id="KW-0808">Transferase</keyword>
<keyword evidence="2" id="KW-0418">Kinase</keyword>
<dbReference type="InterPro" id="IPR039430">
    <property type="entry name" value="Thymidylate_kin-like_dom"/>
</dbReference>
<proteinExistence type="predicted"/>
<dbReference type="SUPFAM" id="SSF52540">
    <property type="entry name" value="P-loop containing nucleoside triphosphate hydrolases"/>
    <property type="match status" value="1"/>
</dbReference>
<name>A0ABW7YLQ3_9ACTN</name>
<gene>
    <name evidence="2" type="ORF">ACIBG2_04675</name>
</gene>
<evidence type="ECO:0000313" key="2">
    <source>
        <dbReference type="EMBL" id="MFI6496652.1"/>
    </source>
</evidence>
<reference evidence="2 3" key="1">
    <citation type="submission" date="2024-10" db="EMBL/GenBank/DDBJ databases">
        <title>The Natural Products Discovery Center: Release of the First 8490 Sequenced Strains for Exploring Actinobacteria Biosynthetic Diversity.</title>
        <authorList>
            <person name="Kalkreuter E."/>
            <person name="Kautsar S.A."/>
            <person name="Yang D."/>
            <person name="Bader C.D."/>
            <person name="Teijaro C.N."/>
            <person name="Fluegel L."/>
            <person name="Davis C.M."/>
            <person name="Simpson J.R."/>
            <person name="Lauterbach L."/>
            <person name="Steele A.D."/>
            <person name="Gui C."/>
            <person name="Meng S."/>
            <person name="Li G."/>
            <person name="Viehrig K."/>
            <person name="Ye F."/>
            <person name="Su P."/>
            <person name="Kiefer A.F."/>
            <person name="Nichols A."/>
            <person name="Cepeda A.J."/>
            <person name="Yan W."/>
            <person name="Fan B."/>
            <person name="Jiang Y."/>
            <person name="Adhikari A."/>
            <person name="Zheng C.-J."/>
            <person name="Schuster L."/>
            <person name="Cowan T.M."/>
            <person name="Smanski M.J."/>
            <person name="Chevrette M.G."/>
            <person name="De Carvalho L.P.S."/>
            <person name="Shen B."/>
        </authorList>
    </citation>
    <scope>NUCLEOTIDE SEQUENCE [LARGE SCALE GENOMIC DNA]</scope>
    <source>
        <strain evidence="2 3">NPDC050545</strain>
    </source>
</reference>
<dbReference type="Proteomes" id="UP001612741">
    <property type="component" value="Unassembled WGS sequence"/>
</dbReference>
<dbReference type="Pfam" id="PF02223">
    <property type="entry name" value="Thymidylate_kin"/>
    <property type="match status" value="1"/>
</dbReference>
<evidence type="ECO:0000259" key="1">
    <source>
        <dbReference type="Pfam" id="PF02223"/>
    </source>
</evidence>
<sequence length="204" mass="21613">MIIAVEGVSCTGKSTLAASLARLLTCEVIGCYYHVADDPSVLGEPLVTSEAEQLASLGTHLVIEQERQRRAQTALAGGGPVIMDRSVDTLLAHLGAVGRIQGLDATAQARALVDKQVATGGVVLPDLTLVLAADPQALESRAAARPDLPTLYYDPVFTAYFNHHFANPISPRCVWLNASLQPDEVLRAALAYVESIPAMASGRR</sequence>
<dbReference type="Gene3D" id="3.40.50.300">
    <property type="entry name" value="P-loop containing nucleotide triphosphate hydrolases"/>
    <property type="match status" value="1"/>
</dbReference>
<keyword evidence="3" id="KW-1185">Reference proteome</keyword>
<dbReference type="EMBL" id="JBITGY010000001">
    <property type="protein sequence ID" value="MFI6496652.1"/>
    <property type="molecule type" value="Genomic_DNA"/>
</dbReference>
<protein>
    <submittedName>
        <fullName evidence="2">dTMP kinase</fullName>
    </submittedName>
</protein>